<accession>A0A1D1W0Y0</accession>
<keyword evidence="1" id="KW-0175">Coiled coil</keyword>
<name>A0A1D1W0Y0_RAMVA</name>
<evidence type="ECO:0000313" key="3">
    <source>
        <dbReference type="Proteomes" id="UP000186922"/>
    </source>
</evidence>
<dbReference type="Proteomes" id="UP000186922">
    <property type="component" value="Unassembled WGS sequence"/>
</dbReference>
<keyword evidence="3" id="KW-1185">Reference proteome</keyword>
<protein>
    <submittedName>
        <fullName evidence="2">Uncharacterized protein</fullName>
    </submittedName>
</protein>
<evidence type="ECO:0000313" key="2">
    <source>
        <dbReference type="EMBL" id="GAV06926.1"/>
    </source>
</evidence>
<sequence>MTGIAGKITHGGIPQNAARVVTADGVDLTSAFTVTENGEAARSILSELEDLQRKRDEILKELAGETFERFKYHSLFGKCGDTEHGSCGASDNINCCLLGAHIPYKDSSAIDLIHQLGRGLLVMCDYLVVRVIRLPYLCTIIEGVSYL</sequence>
<dbReference type="AlphaFoldDB" id="A0A1D1W0Y0"/>
<reference evidence="2 3" key="1">
    <citation type="journal article" date="2016" name="Nat. Commun.">
        <title>Extremotolerant tardigrade genome and improved radiotolerance of human cultured cells by tardigrade-unique protein.</title>
        <authorList>
            <person name="Hashimoto T."/>
            <person name="Horikawa D.D."/>
            <person name="Saito Y."/>
            <person name="Kuwahara H."/>
            <person name="Kozuka-Hata H."/>
            <person name="Shin-I T."/>
            <person name="Minakuchi Y."/>
            <person name="Ohishi K."/>
            <person name="Motoyama A."/>
            <person name="Aizu T."/>
            <person name="Enomoto A."/>
            <person name="Kondo K."/>
            <person name="Tanaka S."/>
            <person name="Hara Y."/>
            <person name="Koshikawa S."/>
            <person name="Sagara H."/>
            <person name="Miura T."/>
            <person name="Yokobori S."/>
            <person name="Miyagawa K."/>
            <person name="Suzuki Y."/>
            <person name="Kubo T."/>
            <person name="Oyama M."/>
            <person name="Kohara Y."/>
            <person name="Fujiyama A."/>
            <person name="Arakawa K."/>
            <person name="Katayama T."/>
            <person name="Toyoda A."/>
            <person name="Kunieda T."/>
        </authorList>
    </citation>
    <scope>NUCLEOTIDE SEQUENCE [LARGE SCALE GENOMIC DNA]</scope>
    <source>
        <strain evidence="2 3">YOKOZUNA-1</strain>
    </source>
</reference>
<proteinExistence type="predicted"/>
<organism evidence="2 3">
    <name type="scientific">Ramazzottius varieornatus</name>
    <name type="common">Water bear</name>
    <name type="synonym">Tardigrade</name>
    <dbReference type="NCBI Taxonomy" id="947166"/>
    <lineage>
        <taxon>Eukaryota</taxon>
        <taxon>Metazoa</taxon>
        <taxon>Ecdysozoa</taxon>
        <taxon>Tardigrada</taxon>
        <taxon>Eutardigrada</taxon>
        <taxon>Parachela</taxon>
        <taxon>Hypsibioidea</taxon>
        <taxon>Ramazzottiidae</taxon>
        <taxon>Ramazzottius</taxon>
    </lineage>
</organism>
<comment type="caution">
    <text evidence="2">The sequence shown here is derived from an EMBL/GenBank/DDBJ whole genome shotgun (WGS) entry which is preliminary data.</text>
</comment>
<dbReference type="EMBL" id="BDGG01000014">
    <property type="protein sequence ID" value="GAV06926.1"/>
    <property type="molecule type" value="Genomic_DNA"/>
</dbReference>
<gene>
    <name evidence="2" type="primary">RvY_16834-1</name>
    <name evidence="2" type="synonym">RvY_16834.1</name>
    <name evidence="2" type="ORF">RvY_16834</name>
</gene>
<feature type="coiled-coil region" evidence="1">
    <location>
        <begin position="41"/>
        <end position="68"/>
    </location>
</feature>
<evidence type="ECO:0000256" key="1">
    <source>
        <dbReference type="SAM" id="Coils"/>
    </source>
</evidence>